<dbReference type="Gene3D" id="3.40.960.10">
    <property type="entry name" value="VSR Endonuclease"/>
    <property type="match status" value="1"/>
</dbReference>
<dbReference type="EMBL" id="BMHI01000010">
    <property type="protein sequence ID" value="GGB48393.1"/>
    <property type="molecule type" value="Genomic_DNA"/>
</dbReference>
<evidence type="ECO:0000313" key="3">
    <source>
        <dbReference type="Proteomes" id="UP000636793"/>
    </source>
</evidence>
<dbReference type="AlphaFoldDB" id="A0A916TK85"/>
<gene>
    <name evidence="2" type="ORF">GCM10011492_44560</name>
</gene>
<evidence type="ECO:0000259" key="1">
    <source>
        <dbReference type="Pfam" id="PF10881"/>
    </source>
</evidence>
<organism evidence="2 3">
    <name type="scientific">Flexivirga endophytica</name>
    <dbReference type="NCBI Taxonomy" id="1849103"/>
    <lineage>
        <taxon>Bacteria</taxon>
        <taxon>Bacillati</taxon>
        <taxon>Actinomycetota</taxon>
        <taxon>Actinomycetes</taxon>
        <taxon>Micrococcales</taxon>
        <taxon>Dermacoccaceae</taxon>
        <taxon>Flexivirga</taxon>
    </lineage>
</organism>
<evidence type="ECO:0000313" key="2">
    <source>
        <dbReference type="EMBL" id="GGB48393.1"/>
    </source>
</evidence>
<protein>
    <recommendedName>
        <fullName evidence="1">DUF2726 domain-containing protein</fullName>
    </recommendedName>
</protein>
<reference evidence="2" key="2">
    <citation type="submission" date="2020-09" db="EMBL/GenBank/DDBJ databases">
        <authorList>
            <person name="Sun Q."/>
            <person name="Zhou Y."/>
        </authorList>
    </citation>
    <scope>NUCLEOTIDE SEQUENCE</scope>
    <source>
        <strain evidence="2">CGMCC 1.15085</strain>
    </source>
</reference>
<name>A0A916TK85_9MICO</name>
<accession>A0A916TK85</accession>
<dbReference type="InterPro" id="IPR024402">
    <property type="entry name" value="DUF2726"/>
</dbReference>
<feature type="domain" description="DUF2726" evidence="1">
    <location>
        <begin position="15"/>
        <end position="122"/>
    </location>
</feature>
<comment type="caution">
    <text evidence="2">The sequence shown here is derived from an EMBL/GenBank/DDBJ whole genome shotgun (WGS) entry which is preliminary data.</text>
</comment>
<dbReference type="Proteomes" id="UP000636793">
    <property type="component" value="Unassembled WGS sequence"/>
</dbReference>
<dbReference type="Pfam" id="PF10881">
    <property type="entry name" value="DUF2726"/>
    <property type="match status" value="1"/>
</dbReference>
<sequence>MSHLVASLVTVNRLKPLVNLQEAAVDRDLQRWADSQGYRLTLKTRLRDVVDDDPSWTRRERDFAFMAHLDFVAFDAETLQPVLAVEYDGKQHLTDTRQRERDALKDRLCAGAGLTLLRIDSQFARKEGRWRVLGYILQMHEYGKAFAAAQQDGLIPADEPFVHNSIIDTSDPEHPSFTGLDTAAIERLHTFAASGRMHWSGHWWRDTDGTTEAKCVLSLRNGQYLTSSCTLRSFAIEGISSLAVAEELAMAELGWLIHRYEADEPVALNKTQGEQLLAGLEADNEWHCSGGMNLPG</sequence>
<proteinExistence type="predicted"/>
<keyword evidence="3" id="KW-1185">Reference proteome</keyword>
<reference evidence="2" key="1">
    <citation type="journal article" date="2014" name="Int. J. Syst. Evol. Microbiol.">
        <title>Complete genome sequence of Corynebacterium casei LMG S-19264T (=DSM 44701T), isolated from a smear-ripened cheese.</title>
        <authorList>
            <consortium name="US DOE Joint Genome Institute (JGI-PGF)"/>
            <person name="Walter F."/>
            <person name="Albersmeier A."/>
            <person name="Kalinowski J."/>
            <person name="Ruckert C."/>
        </authorList>
    </citation>
    <scope>NUCLEOTIDE SEQUENCE</scope>
    <source>
        <strain evidence="2">CGMCC 1.15085</strain>
    </source>
</reference>